<dbReference type="EMBL" id="JAUEPS010000059">
    <property type="protein sequence ID" value="KAK0443365.1"/>
    <property type="molecule type" value="Genomic_DNA"/>
</dbReference>
<dbReference type="Proteomes" id="UP001175211">
    <property type="component" value="Unassembled WGS sequence"/>
</dbReference>
<protein>
    <submittedName>
        <fullName evidence="1">Uncharacterized protein</fullName>
    </submittedName>
</protein>
<comment type="caution">
    <text evidence="1">The sequence shown here is derived from an EMBL/GenBank/DDBJ whole genome shotgun (WGS) entry which is preliminary data.</text>
</comment>
<name>A0AA39JIF4_ARMTA</name>
<sequence>MTATNLKWTKRNFLRYLLHLQYLLKPVLRYIFRSMPIFLIENHVQKVRTSRVEARRRVFGQENGGNMFRLVRKYTNILLGSLGPRTVTWSRWNPGGSLGHMYTSGNVLFEPRRGPSLYGLRVYRPFRESVDGLSLLLCNRHILTSLSIYAFVVELLPISLHFFQENTEISFRKALNQILQPYSHIRTHMRPQHCRQPSSWSSIPAPFLGRNFCLRTKILLPLRSSTEEERPLTFRH</sequence>
<organism evidence="1 2">
    <name type="scientific">Armillaria tabescens</name>
    <name type="common">Ringless honey mushroom</name>
    <name type="synonym">Agaricus tabescens</name>
    <dbReference type="NCBI Taxonomy" id="1929756"/>
    <lineage>
        <taxon>Eukaryota</taxon>
        <taxon>Fungi</taxon>
        <taxon>Dikarya</taxon>
        <taxon>Basidiomycota</taxon>
        <taxon>Agaricomycotina</taxon>
        <taxon>Agaricomycetes</taxon>
        <taxon>Agaricomycetidae</taxon>
        <taxon>Agaricales</taxon>
        <taxon>Marasmiineae</taxon>
        <taxon>Physalacriaceae</taxon>
        <taxon>Desarmillaria</taxon>
    </lineage>
</organism>
<dbReference type="AlphaFoldDB" id="A0AA39JIF4"/>
<keyword evidence="2" id="KW-1185">Reference proteome</keyword>
<reference evidence="1" key="1">
    <citation type="submission" date="2023-06" db="EMBL/GenBank/DDBJ databases">
        <authorList>
            <consortium name="Lawrence Berkeley National Laboratory"/>
            <person name="Ahrendt S."/>
            <person name="Sahu N."/>
            <person name="Indic B."/>
            <person name="Wong-Bajracharya J."/>
            <person name="Merenyi Z."/>
            <person name="Ke H.-M."/>
            <person name="Monk M."/>
            <person name="Kocsube S."/>
            <person name="Drula E."/>
            <person name="Lipzen A."/>
            <person name="Balint B."/>
            <person name="Henrissat B."/>
            <person name="Andreopoulos B."/>
            <person name="Martin F.M."/>
            <person name="Harder C.B."/>
            <person name="Rigling D."/>
            <person name="Ford K.L."/>
            <person name="Foster G.D."/>
            <person name="Pangilinan J."/>
            <person name="Papanicolaou A."/>
            <person name="Barry K."/>
            <person name="LaButti K."/>
            <person name="Viragh M."/>
            <person name="Koriabine M."/>
            <person name="Yan M."/>
            <person name="Riley R."/>
            <person name="Champramary S."/>
            <person name="Plett K.L."/>
            <person name="Tsai I.J."/>
            <person name="Slot J."/>
            <person name="Sipos G."/>
            <person name="Plett J."/>
            <person name="Nagy L.G."/>
            <person name="Grigoriev I.V."/>
        </authorList>
    </citation>
    <scope>NUCLEOTIDE SEQUENCE</scope>
    <source>
        <strain evidence="1">CCBAS 213</strain>
    </source>
</reference>
<dbReference type="RefSeq" id="XP_060324684.1">
    <property type="nucleotide sequence ID" value="XM_060465383.1"/>
</dbReference>
<accession>A0AA39JIF4</accession>
<evidence type="ECO:0000313" key="2">
    <source>
        <dbReference type="Proteomes" id="UP001175211"/>
    </source>
</evidence>
<gene>
    <name evidence="1" type="ORF">EV420DRAFT_1027836</name>
</gene>
<dbReference type="GeneID" id="85348931"/>
<proteinExistence type="predicted"/>
<evidence type="ECO:0000313" key="1">
    <source>
        <dbReference type="EMBL" id="KAK0443365.1"/>
    </source>
</evidence>